<dbReference type="PROSITE" id="PS51257">
    <property type="entry name" value="PROKAR_LIPOPROTEIN"/>
    <property type="match status" value="1"/>
</dbReference>
<organism evidence="2 3">
    <name type="scientific">Psychroflexus salis</name>
    <dbReference type="NCBI Taxonomy" id="1526574"/>
    <lineage>
        <taxon>Bacteria</taxon>
        <taxon>Pseudomonadati</taxon>
        <taxon>Bacteroidota</taxon>
        <taxon>Flavobacteriia</taxon>
        <taxon>Flavobacteriales</taxon>
        <taxon>Flavobacteriaceae</taxon>
        <taxon>Psychroflexus</taxon>
    </lineage>
</organism>
<dbReference type="Proteomes" id="UP000599688">
    <property type="component" value="Unassembled WGS sequence"/>
</dbReference>
<keyword evidence="3" id="KW-1185">Reference proteome</keyword>
<keyword evidence="1" id="KW-0732">Signal</keyword>
<evidence type="ECO:0008006" key="4">
    <source>
        <dbReference type="Google" id="ProtNLM"/>
    </source>
</evidence>
<sequence length="342" mass="39556">MKQKYLIFSAFIIFLILGCQNDDFEFDYDSTTTISSSSLLGSFLQRSLQNETTKDNFIDASSAVKIEFPYTIQINNQSFNLIEEDDYQSVINYLENENLTFYGVDFSFPLEVSLVNFEKITLQNFNEFEALIANSTESSEINCIHFTYPIELNSFSSSDENSTTRIVNNQAQFYNFLQFLREQNGFFQFTYPLKLNINGQNTEINSVADLENTFNALANQCFEPNLYVPSTPVSQLDEFLMDESFFVFNLFEDGEDETDEVDQFRFTFNADATILVLNTENQTNSNGTWQIEEHTNQIKLVLSFEDAALEELIEDWVVEEFGNNNQISLSDDQDQLIFEKLE</sequence>
<gene>
    <name evidence="2" type="ORF">GCM10010831_06090</name>
</gene>
<feature type="chain" id="PRO_5037597479" description="Lipoprotein" evidence="1">
    <location>
        <begin position="22"/>
        <end position="342"/>
    </location>
</feature>
<dbReference type="AlphaFoldDB" id="A0A916ZP63"/>
<comment type="caution">
    <text evidence="2">The sequence shown here is derived from an EMBL/GenBank/DDBJ whole genome shotgun (WGS) entry which is preliminary data.</text>
</comment>
<evidence type="ECO:0000313" key="2">
    <source>
        <dbReference type="EMBL" id="GGE07375.1"/>
    </source>
</evidence>
<accession>A0A916ZP63</accession>
<reference evidence="2 3" key="1">
    <citation type="journal article" date="2014" name="Int. J. Syst. Evol. Microbiol.">
        <title>Complete genome sequence of Corynebacterium casei LMG S-19264T (=DSM 44701T), isolated from a smear-ripened cheese.</title>
        <authorList>
            <consortium name="US DOE Joint Genome Institute (JGI-PGF)"/>
            <person name="Walter F."/>
            <person name="Albersmeier A."/>
            <person name="Kalinowski J."/>
            <person name="Ruckert C."/>
        </authorList>
    </citation>
    <scope>NUCLEOTIDE SEQUENCE [LARGE SCALE GENOMIC DNA]</scope>
    <source>
        <strain evidence="2 3">CGMCC 1.12925</strain>
    </source>
</reference>
<evidence type="ECO:0000256" key="1">
    <source>
        <dbReference type="SAM" id="SignalP"/>
    </source>
</evidence>
<evidence type="ECO:0000313" key="3">
    <source>
        <dbReference type="Proteomes" id="UP000599688"/>
    </source>
</evidence>
<dbReference type="EMBL" id="BMGL01000003">
    <property type="protein sequence ID" value="GGE07375.1"/>
    <property type="molecule type" value="Genomic_DNA"/>
</dbReference>
<dbReference type="RefSeq" id="WP_188405299.1">
    <property type="nucleotide sequence ID" value="NZ_BMGL01000003.1"/>
</dbReference>
<proteinExistence type="predicted"/>
<name>A0A916ZP63_9FLAO</name>
<feature type="signal peptide" evidence="1">
    <location>
        <begin position="1"/>
        <end position="21"/>
    </location>
</feature>
<protein>
    <recommendedName>
        <fullName evidence="4">Lipoprotein</fullName>
    </recommendedName>
</protein>